<dbReference type="SUPFAM" id="SSF52266">
    <property type="entry name" value="SGNH hydrolase"/>
    <property type="match status" value="1"/>
</dbReference>
<dbReference type="AlphaFoldDB" id="A0A4R1HZB7"/>
<organism evidence="3 4">
    <name type="scientific">Ancylobacter aquaticus</name>
    <dbReference type="NCBI Taxonomy" id="100"/>
    <lineage>
        <taxon>Bacteria</taxon>
        <taxon>Pseudomonadati</taxon>
        <taxon>Pseudomonadota</taxon>
        <taxon>Alphaproteobacteria</taxon>
        <taxon>Hyphomicrobiales</taxon>
        <taxon>Xanthobacteraceae</taxon>
        <taxon>Ancylobacter</taxon>
    </lineage>
</organism>
<protein>
    <submittedName>
        <fullName evidence="3">Lysophospholipase L1-like esterase</fullName>
    </submittedName>
</protein>
<dbReference type="Proteomes" id="UP000295030">
    <property type="component" value="Unassembled WGS sequence"/>
</dbReference>
<dbReference type="GO" id="GO:0016788">
    <property type="term" value="F:hydrolase activity, acting on ester bonds"/>
    <property type="evidence" value="ECO:0007669"/>
    <property type="project" value="UniProtKB-ARBA"/>
</dbReference>
<feature type="domain" description="SGNH hydrolase-type esterase" evidence="2">
    <location>
        <begin position="66"/>
        <end position="217"/>
    </location>
</feature>
<gene>
    <name evidence="3" type="ORF">EV667_2182</name>
</gene>
<dbReference type="EMBL" id="SMFY01000002">
    <property type="protein sequence ID" value="TCK28184.1"/>
    <property type="molecule type" value="Genomic_DNA"/>
</dbReference>
<dbReference type="RefSeq" id="WP_131835354.1">
    <property type="nucleotide sequence ID" value="NZ_SMFY01000002.1"/>
</dbReference>
<evidence type="ECO:0000256" key="1">
    <source>
        <dbReference type="SAM" id="SignalP"/>
    </source>
</evidence>
<dbReference type="Pfam" id="PF13472">
    <property type="entry name" value="Lipase_GDSL_2"/>
    <property type="match status" value="1"/>
</dbReference>
<dbReference type="OrthoDB" id="9794725at2"/>
<evidence type="ECO:0000313" key="4">
    <source>
        <dbReference type="Proteomes" id="UP000295030"/>
    </source>
</evidence>
<name>A0A4R1HZB7_ANCAQ</name>
<proteinExistence type="predicted"/>
<evidence type="ECO:0000313" key="3">
    <source>
        <dbReference type="EMBL" id="TCK28184.1"/>
    </source>
</evidence>
<dbReference type="InterPro" id="IPR036514">
    <property type="entry name" value="SGNH_hydro_sf"/>
</dbReference>
<dbReference type="Gene3D" id="3.40.50.1110">
    <property type="entry name" value="SGNH hydrolase"/>
    <property type="match status" value="1"/>
</dbReference>
<accession>A0A4R1HZB7</accession>
<sequence length="232" mass="24665">MRARLAVALACAFVAGAASGAIAYRAGLHRYLAPSSAASVTPTNERYAHRTSLFREFPAEAGIVMVGDSLTEMGDWQSIFPGASIANRGIGYDTTAGALARVDTVTSTGAAKAFLMLGTNDFMMGSDVEATFARYSALIEKMRPSMQIYVQSTLYVGGGWRSERNPLIADLNARLRAKCEAGACTFVDLNASIAPDGVLPARCSIDGVHLNGACYRLWADAIRPYITSPARP</sequence>
<reference evidence="3 4" key="1">
    <citation type="submission" date="2019-03" db="EMBL/GenBank/DDBJ databases">
        <title>Genomic Encyclopedia of Type Strains, Phase IV (KMG-IV): sequencing the most valuable type-strain genomes for metagenomic binning, comparative biology and taxonomic classification.</title>
        <authorList>
            <person name="Goeker M."/>
        </authorList>
    </citation>
    <scope>NUCLEOTIDE SEQUENCE [LARGE SCALE GENOMIC DNA]</scope>
    <source>
        <strain evidence="3 4">DSM 101</strain>
    </source>
</reference>
<feature type="chain" id="PRO_5020922622" evidence="1">
    <location>
        <begin position="24"/>
        <end position="232"/>
    </location>
</feature>
<dbReference type="InterPro" id="IPR013830">
    <property type="entry name" value="SGNH_hydro"/>
</dbReference>
<keyword evidence="4" id="KW-1185">Reference proteome</keyword>
<evidence type="ECO:0000259" key="2">
    <source>
        <dbReference type="Pfam" id="PF13472"/>
    </source>
</evidence>
<feature type="signal peptide" evidence="1">
    <location>
        <begin position="1"/>
        <end position="23"/>
    </location>
</feature>
<comment type="caution">
    <text evidence="3">The sequence shown here is derived from an EMBL/GenBank/DDBJ whole genome shotgun (WGS) entry which is preliminary data.</text>
</comment>
<keyword evidence="1" id="KW-0732">Signal</keyword>